<dbReference type="Gene3D" id="3.30.40.10">
    <property type="entry name" value="Zinc/RING finger domain, C3HC4 (zinc finger)"/>
    <property type="match status" value="1"/>
</dbReference>
<dbReference type="EMBL" id="MU005770">
    <property type="protein sequence ID" value="KAF2709648.1"/>
    <property type="molecule type" value="Genomic_DNA"/>
</dbReference>
<dbReference type="GO" id="GO:0008270">
    <property type="term" value="F:zinc ion binding"/>
    <property type="evidence" value="ECO:0007669"/>
    <property type="project" value="UniProtKB-KW"/>
</dbReference>
<name>A0A6G1KA08_9PLEO</name>
<dbReference type="PANTHER" id="PTHR11685">
    <property type="entry name" value="RBR FAMILY RING FINGER AND IBR DOMAIN-CONTAINING"/>
    <property type="match status" value="1"/>
</dbReference>
<dbReference type="AlphaFoldDB" id="A0A6G1KA08"/>
<proteinExistence type="predicted"/>
<protein>
    <recommendedName>
        <fullName evidence="2">RBR-type E3 ubiquitin transferase</fullName>
        <ecNumber evidence="2">2.3.2.31</ecNumber>
    </recommendedName>
</protein>
<dbReference type="GO" id="GO:0061630">
    <property type="term" value="F:ubiquitin protein ligase activity"/>
    <property type="evidence" value="ECO:0007669"/>
    <property type="project" value="UniProtKB-EC"/>
</dbReference>
<keyword evidence="8" id="KW-0862">Zinc</keyword>
<dbReference type="InterPro" id="IPR001841">
    <property type="entry name" value="Znf_RING"/>
</dbReference>
<dbReference type="Pfam" id="PF22191">
    <property type="entry name" value="IBR_1"/>
    <property type="match status" value="1"/>
</dbReference>
<dbReference type="Proteomes" id="UP000799428">
    <property type="component" value="Unassembled WGS sequence"/>
</dbReference>
<reference evidence="12" key="1">
    <citation type="journal article" date="2020" name="Stud. Mycol.">
        <title>101 Dothideomycetes genomes: a test case for predicting lifestyles and emergence of pathogens.</title>
        <authorList>
            <person name="Haridas S."/>
            <person name="Albert R."/>
            <person name="Binder M."/>
            <person name="Bloem J."/>
            <person name="Labutti K."/>
            <person name="Salamov A."/>
            <person name="Andreopoulos B."/>
            <person name="Baker S."/>
            <person name="Barry K."/>
            <person name="Bills G."/>
            <person name="Bluhm B."/>
            <person name="Cannon C."/>
            <person name="Castanera R."/>
            <person name="Culley D."/>
            <person name="Daum C."/>
            <person name="Ezra D."/>
            <person name="Gonzalez J."/>
            <person name="Henrissat B."/>
            <person name="Kuo A."/>
            <person name="Liang C."/>
            <person name="Lipzen A."/>
            <person name="Lutzoni F."/>
            <person name="Magnuson J."/>
            <person name="Mondo S."/>
            <person name="Nolan M."/>
            <person name="Ohm R."/>
            <person name="Pangilinan J."/>
            <person name="Park H.-J."/>
            <person name="Ramirez L."/>
            <person name="Alfaro M."/>
            <person name="Sun H."/>
            <person name="Tritt A."/>
            <person name="Yoshinaga Y."/>
            <person name="Zwiers L.-H."/>
            <person name="Turgeon B."/>
            <person name="Goodwin S."/>
            <person name="Spatafora J."/>
            <person name="Crous P."/>
            <person name="Grigoriev I."/>
        </authorList>
    </citation>
    <scope>NUCLEOTIDE SEQUENCE</scope>
    <source>
        <strain evidence="12">CBS 279.74</strain>
    </source>
</reference>
<keyword evidence="7" id="KW-0833">Ubl conjugation pathway</keyword>
<evidence type="ECO:0000256" key="5">
    <source>
        <dbReference type="ARBA" id="ARBA00022737"/>
    </source>
</evidence>
<evidence type="ECO:0000256" key="3">
    <source>
        <dbReference type="ARBA" id="ARBA00022679"/>
    </source>
</evidence>
<evidence type="ECO:0000256" key="2">
    <source>
        <dbReference type="ARBA" id="ARBA00012251"/>
    </source>
</evidence>
<evidence type="ECO:0000256" key="9">
    <source>
        <dbReference type="PROSITE-ProRule" id="PRU00175"/>
    </source>
</evidence>
<dbReference type="SUPFAM" id="SSF57850">
    <property type="entry name" value="RING/U-box"/>
    <property type="match status" value="3"/>
</dbReference>
<evidence type="ECO:0000259" key="11">
    <source>
        <dbReference type="PROSITE" id="PS51873"/>
    </source>
</evidence>
<comment type="catalytic activity">
    <reaction evidence="1">
        <text>[E2 ubiquitin-conjugating enzyme]-S-ubiquitinyl-L-cysteine + [acceptor protein]-L-lysine = [E2 ubiquitin-conjugating enzyme]-L-cysteine + [acceptor protein]-N(6)-ubiquitinyl-L-lysine.</text>
        <dbReference type="EC" id="2.3.2.31"/>
    </reaction>
</comment>
<evidence type="ECO:0000259" key="10">
    <source>
        <dbReference type="PROSITE" id="PS50089"/>
    </source>
</evidence>
<evidence type="ECO:0000256" key="4">
    <source>
        <dbReference type="ARBA" id="ARBA00022723"/>
    </source>
</evidence>
<keyword evidence="3" id="KW-0808">Transferase</keyword>
<accession>A0A6G1KA08</accession>
<dbReference type="PROSITE" id="PS50089">
    <property type="entry name" value="ZF_RING_2"/>
    <property type="match status" value="1"/>
</dbReference>
<dbReference type="InterPro" id="IPR002867">
    <property type="entry name" value="IBR_dom"/>
</dbReference>
<dbReference type="Pfam" id="PF01485">
    <property type="entry name" value="IBR"/>
    <property type="match status" value="1"/>
</dbReference>
<evidence type="ECO:0000313" key="12">
    <source>
        <dbReference type="EMBL" id="KAF2709648.1"/>
    </source>
</evidence>
<dbReference type="EC" id="2.3.2.31" evidence="2"/>
<dbReference type="OrthoDB" id="1431934at2759"/>
<dbReference type="InterPro" id="IPR031127">
    <property type="entry name" value="E3_UB_ligase_RBR"/>
</dbReference>
<evidence type="ECO:0000256" key="1">
    <source>
        <dbReference type="ARBA" id="ARBA00001798"/>
    </source>
</evidence>
<keyword evidence="6 9" id="KW-0863">Zinc-finger</keyword>
<sequence length="256" mass="29613">MAQQLYEEQEEEERKEREIRNRRRDCVVCRDSFLPGEFASLVDCLHQPEVCTECFAQWISSEIKDGSWREIKCPGTDCGLALKYHEVQQLATPESFAELDNLLFRDALGGDDNFRWCRAEGCQSGQVHESGHAGNIFRCVGCGFRVCVIHDKTWHEGETCDEYDYRISGEKEKDEQKKLQVEQEQASCEAIGKLSKKCPGIKCAWNIQKNDGCDHMTCSRCRHEFCWVCLAPYKDIRRKGNIAHTEQCKYHSNRLN</sequence>
<evidence type="ECO:0000256" key="8">
    <source>
        <dbReference type="ARBA" id="ARBA00022833"/>
    </source>
</evidence>
<dbReference type="SMART" id="SM00647">
    <property type="entry name" value="IBR"/>
    <property type="match status" value="2"/>
</dbReference>
<organism evidence="12 13">
    <name type="scientific">Pleomassaria siparia CBS 279.74</name>
    <dbReference type="NCBI Taxonomy" id="1314801"/>
    <lineage>
        <taxon>Eukaryota</taxon>
        <taxon>Fungi</taxon>
        <taxon>Dikarya</taxon>
        <taxon>Ascomycota</taxon>
        <taxon>Pezizomycotina</taxon>
        <taxon>Dothideomycetes</taxon>
        <taxon>Pleosporomycetidae</taxon>
        <taxon>Pleosporales</taxon>
        <taxon>Pleomassariaceae</taxon>
        <taxon>Pleomassaria</taxon>
    </lineage>
</organism>
<dbReference type="InterPro" id="IPR044066">
    <property type="entry name" value="TRIAD_supradom"/>
</dbReference>
<dbReference type="InterPro" id="IPR013083">
    <property type="entry name" value="Znf_RING/FYVE/PHD"/>
</dbReference>
<keyword evidence="4" id="KW-0479">Metal-binding</keyword>
<dbReference type="Gene3D" id="1.20.120.1750">
    <property type="match status" value="1"/>
</dbReference>
<gene>
    <name evidence="12" type="ORF">K504DRAFT_378558</name>
</gene>
<evidence type="ECO:0000256" key="7">
    <source>
        <dbReference type="ARBA" id="ARBA00022786"/>
    </source>
</evidence>
<keyword evidence="13" id="KW-1185">Reference proteome</keyword>
<dbReference type="CDD" id="cd20335">
    <property type="entry name" value="BRcat_RBR"/>
    <property type="match status" value="1"/>
</dbReference>
<keyword evidence="5" id="KW-0677">Repeat</keyword>
<feature type="domain" description="RING-type" evidence="11">
    <location>
        <begin position="22"/>
        <end position="255"/>
    </location>
</feature>
<dbReference type="GO" id="GO:0016567">
    <property type="term" value="P:protein ubiquitination"/>
    <property type="evidence" value="ECO:0007669"/>
    <property type="project" value="InterPro"/>
</dbReference>
<evidence type="ECO:0000313" key="13">
    <source>
        <dbReference type="Proteomes" id="UP000799428"/>
    </source>
</evidence>
<dbReference type="PROSITE" id="PS51873">
    <property type="entry name" value="TRIAD"/>
    <property type="match status" value="1"/>
</dbReference>
<evidence type="ECO:0000256" key="6">
    <source>
        <dbReference type="ARBA" id="ARBA00022771"/>
    </source>
</evidence>
<feature type="domain" description="RING-type" evidence="10">
    <location>
        <begin position="26"/>
        <end position="74"/>
    </location>
</feature>